<proteinExistence type="predicted"/>
<accession>A0A8B9PAV9</accession>
<keyword evidence="3" id="KW-0677">Repeat</keyword>
<reference evidence="4" key="1">
    <citation type="submission" date="2025-08" db="UniProtKB">
        <authorList>
            <consortium name="Ensembl"/>
        </authorList>
    </citation>
    <scope>IDENTIFICATION</scope>
</reference>
<dbReference type="Pfam" id="PF13855">
    <property type="entry name" value="LRR_8"/>
    <property type="match status" value="1"/>
</dbReference>
<protein>
    <submittedName>
        <fullName evidence="4">Uncharacterized protein</fullName>
    </submittedName>
</protein>
<dbReference type="InterPro" id="IPR050541">
    <property type="entry name" value="LRR_TM_domain-containing"/>
</dbReference>
<dbReference type="InterPro" id="IPR032675">
    <property type="entry name" value="LRR_dom_sf"/>
</dbReference>
<dbReference type="AlphaFoldDB" id="A0A8B9PAV9"/>
<dbReference type="PROSITE" id="PS51450">
    <property type="entry name" value="LRR"/>
    <property type="match status" value="1"/>
</dbReference>
<dbReference type="PANTHER" id="PTHR24369">
    <property type="entry name" value="ANTIGEN BSP, PUTATIVE-RELATED"/>
    <property type="match status" value="1"/>
</dbReference>
<dbReference type="InterPro" id="IPR001611">
    <property type="entry name" value="Leu-rich_rpt"/>
</dbReference>
<dbReference type="InterPro" id="IPR003591">
    <property type="entry name" value="Leu-rich_rpt_typical-subtyp"/>
</dbReference>
<keyword evidence="1" id="KW-0433">Leucine-rich repeat</keyword>
<dbReference type="Ensembl" id="ENSAOWT00000010971.1">
    <property type="protein sequence ID" value="ENSAOWP00000009671.1"/>
    <property type="gene ID" value="ENSAOWG00000006643.1"/>
</dbReference>
<name>A0A8B9PAV9_APTOW</name>
<dbReference type="SUPFAM" id="SSF52058">
    <property type="entry name" value="L domain-like"/>
    <property type="match status" value="1"/>
</dbReference>
<dbReference type="Proteomes" id="UP000694424">
    <property type="component" value="Unplaced"/>
</dbReference>
<dbReference type="Gene3D" id="3.80.10.10">
    <property type="entry name" value="Ribonuclease Inhibitor"/>
    <property type="match status" value="1"/>
</dbReference>
<dbReference type="SMART" id="SM00369">
    <property type="entry name" value="LRR_TYP"/>
    <property type="match status" value="3"/>
</dbReference>
<evidence type="ECO:0000256" key="2">
    <source>
        <dbReference type="ARBA" id="ARBA00022729"/>
    </source>
</evidence>
<organism evidence="4 5">
    <name type="scientific">Apteryx owenii</name>
    <name type="common">Little spotted kiwi</name>
    <dbReference type="NCBI Taxonomy" id="8824"/>
    <lineage>
        <taxon>Eukaryota</taxon>
        <taxon>Metazoa</taxon>
        <taxon>Chordata</taxon>
        <taxon>Craniata</taxon>
        <taxon>Vertebrata</taxon>
        <taxon>Euteleostomi</taxon>
        <taxon>Archelosauria</taxon>
        <taxon>Archosauria</taxon>
        <taxon>Dinosauria</taxon>
        <taxon>Saurischia</taxon>
        <taxon>Theropoda</taxon>
        <taxon>Coelurosauria</taxon>
        <taxon>Aves</taxon>
        <taxon>Palaeognathae</taxon>
        <taxon>Apterygiformes</taxon>
        <taxon>Apterygidae</taxon>
        <taxon>Apteryx</taxon>
    </lineage>
</organism>
<keyword evidence="2" id="KW-0732">Signal</keyword>
<reference evidence="4" key="2">
    <citation type="submission" date="2025-09" db="UniProtKB">
        <authorList>
            <consortium name="Ensembl"/>
        </authorList>
    </citation>
    <scope>IDENTIFICATION</scope>
</reference>
<evidence type="ECO:0000313" key="4">
    <source>
        <dbReference type="Ensembl" id="ENSAOWP00000009671.1"/>
    </source>
</evidence>
<dbReference type="PANTHER" id="PTHR24369:SF210">
    <property type="entry name" value="CHAOPTIN-RELATED"/>
    <property type="match status" value="1"/>
</dbReference>
<evidence type="ECO:0000256" key="3">
    <source>
        <dbReference type="ARBA" id="ARBA00022737"/>
    </source>
</evidence>
<keyword evidence="5" id="KW-1185">Reference proteome</keyword>
<evidence type="ECO:0000256" key="1">
    <source>
        <dbReference type="ARBA" id="ARBA00022614"/>
    </source>
</evidence>
<dbReference type="GO" id="GO:0005886">
    <property type="term" value="C:plasma membrane"/>
    <property type="evidence" value="ECO:0007669"/>
    <property type="project" value="TreeGrafter"/>
</dbReference>
<evidence type="ECO:0000313" key="5">
    <source>
        <dbReference type="Proteomes" id="UP000694424"/>
    </source>
</evidence>
<sequence length="203" mass="22935">MKNLFPQRAEKELSPCTGASFSLQPNHKVALPSRYFLIIHKQEREKQDTFSCKLPCLSLLCFLLWHCIGHALMQQWLITLVPEGVLLRADCSDRGLTAVPANLSGFTAYLMNNITKLPSNSMHNLRFLEELRLDANHINYVPPNCFSGLVSLRHLWLDDNSLTEIPVQAFRSLPALQAMTLALNKIHHIPDYAFGNLSSLVVL</sequence>